<evidence type="ECO:0000256" key="1">
    <source>
        <dbReference type="ARBA" id="ARBA00004651"/>
    </source>
</evidence>
<evidence type="ECO:0000256" key="7">
    <source>
        <dbReference type="RuleBase" id="RU363032"/>
    </source>
</evidence>
<dbReference type="SUPFAM" id="SSF161098">
    <property type="entry name" value="MetI-like"/>
    <property type="match status" value="1"/>
</dbReference>
<dbReference type="PANTHER" id="PTHR30614:SF36">
    <property type="entry name" value="ABC TRANSPORTER MEMBRANE-SPANNING PERMEASE-GLUTAMINE TRANSPORT"/>
    <property type="match status" value="1"/>
</dbReference>
<comment type="similarity">
    <text evidence="7">Belongs to the binding-protein-dependent transport system permease family.</text>
</comment>
<dbReference type="RefSeq" id="WP_118990552.1">
    <property type="nucleotide sequence ID" value="NZ_CP023434.1"/>
</dbReference>
<proteinExistence type="inferred from homology"/>
<keyword evidence="3" id="KW-1003">Cell membrane</keyword>
<dbReference type="GO" id="GO:0043190">
    <property type="term" value="C:ATP-binding cassette (ABC) transporter complex"/>
    <property type="evidence" value="ECO:0007669"/>
    <property type="project" value="InterPro"/>
</dbReference>
<dbReference type="AlphaFoldDB" id="A0A347WKP2"/>
<dbReference type="InterPro" id="IPR010065">
    <property type="entry name" value="AA_ABC_transptr_permease_3TM"/>
</dbReference>
<evidence type="ECO:0000259" key="8">
    <source>
        <dbReference type="PROSITE" id="PS50928"/>
    </source>
</evidence>
<dbReference type="GO" id="GO:0006865">
    <property type="term" value="P:amino acid transport"/>
    <property type="evidence" value="ECO:0007669"/>
    <property type="project" value="TreeGrafter"/>
</dbReference>
<dbReference type="OrthoDB" id="92598at2"/>
<dbReference type="InterPro" id="IPR043429">
    <property type="entry name" value="ArtM/GltK/GlnP/TcyL/YhdX-like"/>
</dbReference>
<dbReference type="Proteomes" id="UP000263232">
    <property type="component" value="Chromosome"/>
</dbReference>
<dbReference type="NCBIfam" id="TIGR01726">
    <property type="entry name" value="HEQRo_perm_3TM"/>
    <property type="match status" value="1"/>
</dbReference>
<feature type="domain" description="ABC transmembrane type-1" evidence="8">
    <location>
        <begin position="20"/>
        <end position="214"/>
    </location>
</feature>
<dbReference type="InterPro" id="IPR035906">
    <property type="entry name" value="MetI-like_sf"/>
</dbReference>
<dbReference type="CDD" id="cd06261">
    <property type="entry name" value="TM_PBP2"/>
    <property type="match status" value="1"/>
</dbReference>
<keyword evidence="2 7" id="KW-0813">Transport</keyword>
<protein>
    <submittedName>
        <fullName evidence="9">Amino acid ABC transporter permease</fullName>
    </submittedName>
</protein>
<evidence type="ECO:0000256" key="3">
    <source>
        <dbReference type="ARBA" id="ARBA00022475"/>
    </source>
</evidence>
<organism evidence="9 10">
    <name type="scientific">Suicoccus acidiformans</name>
    <dbReference type="NCBI Taxonomy" id="2036206"/>
    <lineage>
        <taxon>Bacteria</taxon>
        <taxon>Bacillati</taxon>
        <taxon>Bacillota</taxon>
        <taxon>Bacilli</taxon>
        <taxon>Lactobacillales</taxon>
        <taxon>Aerococcaceae</taxon>
        <taxon>Suicoccus</taxon>
    </lineage>
</organism>
<keyword evidence="6 7" id="KW-0472">Membrane</keyword>
<evidence type="ECO:0000313" key="10">
    <source>
        <dbReference type="Proteomes" id="UP000263232"/>
    </source>
</evidence>
<comment type="subcellular location">
    <subcellularLocation>
        <location evidence="1 7">Cell membrane</location>
        <topology evidence="1 7">Multi-pass membrane protein</topology>
    </subcellularLocation>
</comment>
<dbReference type="PANTHER" id="PTHR30614">
    <property type="entry name" value="MEMBRANE COMPONENT OF AMINO ACID ABC TRANSPORTER"/>
    <property type="match status" value="1"/>
</dbReference>
<dbReference type="PROSITE" id="PS50928">
    <property type="entry name" value="ABC_TM1"/>
    <property type="match status" value="1"/>
</dbReference>
<dbReference type="EMBL" id="CP023434">
    <property type="protein sequence ID" value="AXY25649.1"/>
    <property type="molecule type" value="Genomic_DNA"/>
</dbReference>
<feature type="transmembrane region" description="Helical" evidence="7">
    <location>
        <begin position="62"/>
        <end position="79"/>
    </location>
</feature>
<dbReference type="Pfam" id="PF00528">
    <property type="entry name" value="BPD_transp_1"/>
    <property type="match status" value="1"/>
</dbReference>
<accession>A0A347WKP2</accession>
<name>A0A347WKP2_9LACT</name>
<dbReference type="GO" id="GO:0022857">
    <property type="term" value="F:transmembrane transporter activity"/>
    <property type="evidence" value="ECO:0007669"/>
    <property type="project" value="InterPro"/>
</dbReference>
<evidence type="ECO:0000256" key="4">
    <source>
        <dbReference type="ARBA" id="ARBA00022692"/>
    </source>
</evidence>
<dbReference type="InterPro" id="IPR000515">
    <property type="entry name" value="MetI-like"/>
</dbReference>
<dbReference type="Gene3D" id="1.10.3720.10">
    <property type="entry name" value="MetI-like"/>
    <property type="match status" value="1"/>
</dbReference>
<reference evidence="9 10" key="1">
    <citation type="submission" date="2017-09" db="EMBL/GenBank/DDBJ databases">
        <title>Complete genome sequence of Oxytococcus suis strain ZY16052.</title>
        <authorList>
            <person name="Li F."/>
        </authorList>
    </citation>
    <scope>NUCLEOTIDE SEQUENCE [LARGE SCALE GENOMIC DNA]</scope>
    <source>
        <strain evidence="9 10">ZY16052</strain>
    </source>
</reference>
<sequence>MEDLRLITDVNVLRRILDGLLIALEISAISLVIGVALGSVIGVLRTLNHRRIDILARIHLELVRILPLLVLLYVFYYTLPQVSEVLLSNEQVSIVVFVLWVSAETGDLVRTSIENVPRRQIESARALGMNRALIYREILIPQAIAGVIPPLVNLATRVIKTTSILLMIGVDEMIRIGQQIIENYTLEFPTASLWIYGLIMVLYFILCYPLSAFARYLERRYTYQKGGSAT</sequence>
<evidence type="ECO:0000313" key="9">
    <source>
        <dbReference type="EMBL" id="AXY25649.1"/>
    </source>
</evidence>
<keyword evidence="4 7" id="KW-0812">Transmembrane</keyword>
<gene>
    <name evidence="9" type="ORF">CL176_06360</name>
</gene>
<keyword evidence="5 7" id="KW-1133">Transmembrane helix</keyword>
<evidence type="ECO:0000256" key="6">
    <source>
        <dbReference type="ARBA" id="ARBA00023136"/>
    </source>
</evidence>
<dbReference type="KEGG" id="abae:CL176_06360"/>
<feature type="transmembrane region" description="Helical" evidence="7">
    <location>
        <begin position="193"/>
        <end position="217"/>
    </location>
</feature>
<evidence type="ECO:0000256" key="5">
    <source>
        <dbReference type="ARBA" id="ARBA00022989"/>
    </source>
</evidence>
<keyword evidence="10" id="KW-1185">Reference proteome</keyword>
<feature type="transmembrane region" description="Helical" evidence="7">
    <location>
        <begin position="20"/>
        <end position="41"/>
    </location>
</feature>
<evidence type="ECO:0000256" key="2">
    <source>
        <dbReference type="ARBA" id="ARBA00022448"/>
    </source>
</evidence>